<dbReference type="InterPro" id="IPR013105">
    <property type="entry name" value="TPR_2"/>
</dbReference>
<dbReference type="InterPro" id="IPR011990">
    <property type="entry name" value="TPR-like_helical_dom_sf"/>
</dbReference>
<dbReference type="PANTHER" id="PTHR12558:SF13">
    <property type="entry name" value="CELL DIVISION CYCLE PROTEIN 27 HOMOLOG"/>
    <property type="match status" value="1"/>
</dbReference>
<dbReference type="EMBL" id="JAWRCO010000001">
    <property type="protein sequence ID" value="MDW6002345.1"/>
    <property type="molecule type" value="Genomic_DNA"/>
</dbReference>
<reference evidence="5 8" key="2">
    <citation type="submission" date="2023-11" db="EMBL/GenBank/DDBJ databases">
        <title>Plant-associative lifestyle of Vibrio porteresiae and its evolutionary dynamics.</title>
        <authorList>
            <person name="Rameshkumar N."/>
            <person name="Kirti K."/>
        </authorList>
    </citation>
    <scope>NUCLEOTIDE SEQUENCE [LARGE SCALE GENOMIC DNA]</scope>
    <source>
        <strain evidence="5 8">MSSRF38</strain>
    </source>
</reference>
<dbReference type="PROSITE" id="PS51257">
    <property type="entry name" value="PROKAR_LIPOPROTEIN"/>
    <property type="match status" value="1"/>
</dbReference>
<feature type="repeat" description="TPR" evidence="3">
    <location>
        <begin position="216"/>
        <end position="249"/>
    </location>
</feature>
<keyword evidence="1" id="KW-0677">Repeat</keyword>
<protein>
    <submittedName>
        <fullName evidence="6">Photosystem I assembly protein Ycf3</fullName>
    </submittedName>
    <submittedName>
        <fullName evidence="5">Tetratricopeptide repeat protein</fullName>
    </submittedName>
</protein>
<feature type="signal peptide" evidence="4">
    <location>
        <begin position="1"/>
        <end position="23"/>
    </location>
</feature>
<proteinExistence type="predicted"/>
<dbReference type="SMART" id="SM00028">
    <property type="entry name" value="TPR"/>
    <property type="match status" value="6"/>
</dbReference>
<evidence type="ECO:0000256" key="3">
    <source>
        <dbReference type="PROSITE-ProRule" id="PRU00339"/>
    </source>
</evidence>
<keyword evidence="2 3" id="KW-0802">TPR repeat</keyword>
<evidence type="ECO:0000256" key="2">
    <source>
        <dbReference type="ARBA" id="ARBA00022803"/>
    </source>
</evidence>
<dbReference type="PANTHER" id="PTHR12558">
    <property type="entry name" value="CELL DIVISION CYCLE 16,23,27"/>
    <property type="match status" value="1"/>
</dbReference>
<dbReference type="Gene3D" id="1.25.40.10">
    <property type="entry name" value="Tetratricopeptide repeat domain"/>
    <property type="match status" value="2"/>
</dbReference>
<feature type="repeat" description="TPR" evidence="3">
    <location>
        <begin position="121"/>
        <end position="154"/>
    </location>
</feature>
<dbReference type="Pfam" id="PF13181">
    <property type="entry name" value="TPR_8"/>
    <property type="match status" value="3"/>
</dbReference>
<dbReference type="Pfam" id="PF07719">
    <property type="entry name" value="TPR_2"/>
    <property type="match status" value="1"/>
</dbReference>
<sequence>MKIRSSFIVVTLLIGLISGCATTQKQSSVMNQLYDGRPVNSLKVADAPKTEQEAIERGDVAMRAQNYDLALFEYIRSLEFKPAQYRDKTFYTIGRIHQMRENYTLSEKAYYMALKENPNNIEVLQQLGTNYSKQGDLEQGKSFFIRAINADQLRLNSRYTLPRETKDVETVNALSLDDKSPISAYMGLGIIYDMKSSHTVAQAFYKRALKIQPKSSKLLLNIGYSYYMSGDYTEAKRATLAALEIDPNNLRAQNNLALIYLGHGKIQRALNVFMQQMKDYEALNNVGYFLLIEGHPDKAIPYLQQAIDKKPSYYKAANENLERALAEVKAQASQ</sequence>
<keyword evidence="8" id="KW-1185">Reference proteome</keyword>
<dbReference type="RefSeq" id="WP_087482761.1">
    <property type="nucleotide sequence ID" value="NZ_AP024883.1"/>
</dbReference>
<dbReference type="SUPFAM" id="SSF48452">
    <property type="entry name" value="TPR-like"/>
    <property type="match status" value="1"/>
</dbReference>
<dbReference type="AlphaFoldDB" id="A0A1Y6IYQ8"/>
<evidence type="ECO:0000313" key="7">
    <source>
        <dbReference type="Proteomes" id="UP000196125"/>
    </source>
</evidence>
<feature type="repeat" description="TPR" evidence="3">
    <location>
        <begin position="280"/>
        <end position="313"/>
    </location>
</feature>
<evidence type="ECO:0000313" key="8">
    <source>
        <dbReference type="Proteomes" id="UP001283366"/>
    </source>
</evidence>
<dbReference type="Proteomes" id="UP001283366">
    <property type="component" value="Unassembled WGS sequence"/>
</dbReference>
<dbReference type="Proteomes" id="UP000196125">
    <property type="component" value="Unassembled WGS sequence"/>
</dbReference>
<evidence type="ECO:0000256" key="4">
    <source>
        <dbReference type="SAM" id="SignalP"/>
    </source>
</evidence>
<accession>A0A1Y6IYQ8</accession>
<feature type="repeat" description="TPR" evidence="3">
    <location>
        <begin position="87"/>
        <end position="120"/>
    </location>
</feature>
<feature type="chain" id="PRO_5012328420" evidence="4">
    <location>
        <begin position="24"/>
        <end position="334"/>
    </location>
</feature>
<gene>
    <name evidence="5" type="ORF">SBX37_05635</name>
    <name evidence="6" type="ORF">VIM7927_04096</name>
</gene>
<evidence type="ECO:0000313" key="6">
    <source>
        <dbReference type="EMBL" id="SMS02756.1"/>
    </source>
</evidence>
<dbReference type="InterPro" id="IPR019734">
    <property type="entry name" value="TPR_rpt"/>
</dbReference>
<organism evidence="6 7">
    <name type="scientific">Vibrio mangrovi</name>
    <dbReference type="NCBI Taxonomy" id="474394"/>
    <lineage>
        <taxon>Bacteria</taxon>
        <taxon>Pseudomonadati</taxon>
        <taxon>Pseudomonadota</taxon>
        <taxon>Gammaproteobacteria</taxon>
        <taxon>Vibrionales</taxon>
        <taxon>Vibrionaceae</taxon>
        <taxon>Vibrio</taxon>
    </lineage>
</organism>
<reference evidence="6 7" key="1">
    <citation type="submission" date="2017-05" db="EMBL/GenBank/DDBJ databases">
        <authorList>
            <person name="Song R."/>
            <person name="Chenine A.L."/>
            <person name="Ruprecht R.M."/>
        </authorList>
    </citation>
    <scope>NUCLEOTIDE SEQUENCE [LARGE SCALE GENOMIC DNA]</scope>
    <source>
        <strain evidence="6 7">CECT 7927</strain>
    </source>
</reference>
<feature type="repeat" description="TPR" evidence="3">
    <location>
        <begin position="182"/>
        <end position="215"/>
    </location>
</feature>
<evidence type="ECO:0000256" key="1">
    <source>
        <dbReference type="ARBA" id="ARBA00022737"/>
    </source>
</evidence>
<dbReference type="EMBL" id="FXXI01000012">
    <property type="protein sequence ID" value="SMS02756.1"/>
    <property type="molecule type" value="Genomic_DNA"/>
</dbReference>
<keyword evidence="4" id="KW-0732">Signal</keyword>
<dbReference type="OrthoDB" id="1668776at2"/>
<evidence type="ECO:0000313" key="5">
    <source>
        <dbReference type="EMBL" id="MDW6002345.1"/>
    </source>
</evidence>
<dbReference type="PROSITE" id="PS50005">
    <property type="entry name" value="TPR"/>
    <property type="match status" value="5"/>
</dbReference>
<name>A0A1Y6IYQ8_9VIBR</name>